<protein>
    <submittedName>
        <fullName evidence="1">Uncharacterized protein</fullName>
    </submittedName>
</protein>
<dbReference type="InterPro" id="IPR023614">
    <property type="entry name" value="Porin_dom_sf"/>
</dbReference>
<name>A0A2K8UG77_9GAMM</name>
<dbReference type="OrthoDB" id="106501at2"/>
<proteinExistence type="predicted"/>
<evidence type="ECO:0000313" key="2">
    <source>
        <dbReference type="Proteomes" id="UP000232638"/>
    </source>
</evidence>
<keyword evidence="2" id="KW-1185">Reference proteome</keyword>
<dbReference type="Proteomes" id="UP000232638">
    <property type="component" value="Chromosome"/>
</dbReference>
<organism evidence="1 2">
    <name type="scientific">Candidatus Thiodictyon syntrophicum</name>
    <dbReference type="NCBI Taxonomy" id="1166950"/>
    <lineage>
        <taxon>Bacteria</taxon>
        <taxon>Pseudomonadati</taxon>
        <taxon>Pseudomonadota</taxon>
        <taxon>Gammaproteobacteria</taxon>
        <taxon>Chromatiales</taxon>
        <taxon>Chromatiaceae</taxon>
        <taxon>Thiodictyon</taxon>
    </lineage>
</organism>
<dbReference type="SUPFAM" id="SSF56935">
    <property type="entry name" value="Porins"/>
    <property type="match status" value="1"/>
</dbReference>
<gene>
    <name evidence="1" type="ORF">THSYN_00395</name>
</gene>
<dbReference type="Gene3D" id="2.40.160.10">
    <property type="entry name" value="Porin"/>
    <property type="match status" value="1"/>
</dbReference>
<dbReference type="EMBL" id="CP020370">
    <property type="protein sequence ID" value="AUB84593.1"/>
    <property type="molecule type" value="Genomic_DNA"/>
</dbReference>
<dbReference type="AlphaFoldDB" id="A0A2K8UG77"/>
<reference evidence="1 2" key="1">
    <citation type="submission" date="2017-03" db="EMBL/GenBank/DDBJ databases">
        <title>Complete genome sequence of Candidatus 'Thiodictyon syntrophicum' sp. nov. strain Cad16T, a photolithoautotroph purple sulfur bacterium isolated from an alpine meromictic lake.</title>
        <authorList>
            <person name="Luedin S.M."/>
            <person name="Pothier J.F."/>
            <person name="Danza F."/>
            <person name="Storelli N."/>
            <person name="Wittwer M."/>
            <person name="Tonolla M."/>
        </authorList>
    </citation>
    <scope>NUCLEOTIDE SEQUENCE [LARGE SCALE GENOMIC DNA]</scope>
    <source>
        <strain evidence="1 2">Cad16T</strain>
    </source>
</reference>
<dbReference type="KEGG" id="tsy:THSYN_00395"/>
<evidence type="ECO:0000313" key="1">
    <source>
        <dbReference type="EMBL" id="AUB84593.1"/>
    </source>
</evidence>
<accession>A0A2K8UG77</accession>
<sequence>MAVGVAAADEGRASAWWERLQGERLQIHGFASLTAVKTSANRFFGDSPDLSWNFIEVALNASYQLNARVLFAGQVLARRAGDMYDGTPALDYGLADVTLDETPTRRLGVRLGRLKNPLGLYNETRDVPFTRPSIFLPQVIYFDKVRNMVLSTDGVMVYGETSTGYGDLSFTLGGGQPVVDENLEWAFLGDDLPGKFIPRGVAWAGSLWYSAFQERLRLGLSGFTSVLGYRPGVGLDLGAGETAINYLILSAQYNTEHWTLTSEYSRLPLEWQDYGVDFPYRKTSGEGYYLQGAYRVRPGLELMLRYEEGFTDRKDRDGTRSSALLGGAVPPGDYFSKIWSLGVRWDLNPHVMLRAQYERHQGTYTIAARENDPATLVEDWDLFALQLAVRF</sequence>